<protein>
    <submittedName>
        <fullName evidence="1">Uncharacterized protein</fullName>
    </submittedName>
</protein>
<gene>
    <name evidence="1" type="ORF">DLM78_03245</name>
    <name evidence="2" type="ORF">EHQ90_12660</name>
</gene>
<reference evidence="1" key="4">
    <citation type="journal article" date="2020" name="Int. J. Syst. Evol. Microbiol.">
        <title>Leptospira yasudae sp. nov. and Leptospira stimsonii sp. nov., two new species of the pathogenic group isolated from environmental sources.</title>
        <authorList>
            <person name="Casanovas-Massana A."/>
            <person name="Hamond C."/>
            <person name="Santos L.A."/>
            <person name="de Oliveira D."/>
            <person name="Hacker K.P."/>
            <person name="Balassiano I."/>
            <person name="Costa F."/>
            <person name="Medeiros M.A."/>
            <person name="Reis M.G."/>
            <person name="Ko A.I."/>
            <person name="Wunder E.A."/>
        </authorList>
    </citation>
    <scope>NUCLEOTIDE SEQUENCE</scope>
    <source>
        <strain evidence="1">AMB6-RJ</strain>
    </source>
</reference>
<dbReference type="EMBL" id="QHCS01000001">
    <property type="protein sequence ID" value="RHX87994.1"/>
    <property type="molecule type" value="Genomic_DNA"/>
</dbReference>
<reference evidence="2" key="3">
    <citation type="journal article" date="2019" name="PLoS Negl. Trop. Dis.">
        <title>Revisiting the worldwide diversity of Leptospira species in the environment.</title>
        <authorList>
            <person name="Vincent A.T."/>
            <person name="Schiettekatte O."/>
            <person name="Bourhy P."/>
            <person name="Veyrier F.J."/>
            <person name="Picardeau M."/>
        </authorList>
    </citation>
    <scope>NUCLEOTIDE SEQUENCE</scope>
    <source>
        <strain evidence="2">201702407</strain>
    </source>
</reference>
<evidence type="ECO:0000313" key="1">
    <source>
        <dbReference type="EMBL" id="RHX87994.1"/>
    </source>
</evidence>
<evidence type="ECO:0000313" key="4">
    <source>
        <dbReference type="Proteomes" id="UP000297422"/>
    </source>
</evidence>
<reference evidence="2" key="2">
    <citation type="submission" date="2018-10" db="EMBL/GenBank/DDBJ databases">
        <authorList>
            <person name="Vincent A.T."/>
            <person name="Schiettekatte O."/>
            <person name="Bourhy P."/>
            <person name="Veyrier F.J."/>
            <person name="Picardeau M."/>
        </authorList>
    </citation>
    <scope>NUCLEOTIDE SEQUENCE</scope>
    <source>
        <strain evidence="2">201702407</strain>
    </source>
</reference>
<organism evidence="1 3">
    <name type="scientific">Leptospira stimsonii</name>
    <dbReference type="NCBI Taxonomy" id="2202203"/>
    <lineage>
        <taxon>Bacteria</taxon>
        <taxon>Pseudomonadati</taxon>
        <taxon>Spirochaetota</taxon>
        <taxon>Spirochaetia</taxon>
        <taxon>Leptospirales</taxon>
        <taxon>Leptospiraceae</taxon>
        <taxon>Leptospira</taxon>
    </lineage>
</organism>
<sequence length="97" mass="11470">MKSIVPILMNVWKLSRYLRVWKNEILSFQVLTRISDRRDFRSKSDSNGITRESHQRTTFILYGDDFDSANFGKTKRSGAERYYLDSGETSLFGNFRF</sequence>
<evidence type="ECO:0000313" key="2">
    <source>
        <dbReference type="EMBL" id="TGM14192.1"/>
    </source>
</evidence>
<dbReference type="EMBL" id="RQGT01000076">
    <property type="protein sequence ID" value="TGM14192.1"/>
    <property type="molecule type" value="Genomic_DNA"/>
</dbReference>
<dbReference type="Proteomes" id="UP000266669">
    <property type="component" value="Unassembled WGS sequence"/>
</dbReference>
<name>A0A4R9L2I1_9LEPT</name>
<proteinExistence type="predicted"/>
<dbReference type="AlphaFoldDB" id="A0A4R9L2I1"/>
<reference evidence="3" key="1">
    <citation type="submission" date="2018-05" db="EMBL/GenBank/DDBJ databases">
        <title>Leptospira yasudae sp. nov. and Leptospira stimsonii sp. nov., two pathogenic species of the genus Leptospira isolated from environmental sources.</title>
        <authorList>
            <person name="Casanovas-Massana A."/>
            <person name="Hamond C."/>
            <person name="Santos L.A."/>
            <person name="Hacker K.P."/>
            <person name="Balassiano I."/>
            <person name="Medeiros M.A."/>
            <person name="Reis M.G."/>
            <person name="Ko A.I."/>
            <person name="Wunder E.A."/>
        </authorList>
    </citation>
    <scope>NUCLEOTIDE SEQUENCE [LARGE SCALE GENOMIC DNA]</scope>
    <source>
        <strain evidence="3">AMB6-RJ</strain>
    </source>
</reference>
<comment type="caution">
    <text evidence="1">The sequence shown here is derived from an EMBL/GenBank/DDBJ whole genome shotgun (WGS) entry which is preliminary data.</text>
</comment>
<keyword evidence="4" id="KW-1185">Reference proteome</keyword>
<accession>A0A4R9L2I1</accession>
<dbReference type="Proteomes" id="UP000297422">
    <property type="component" value="Unassembled WGS sequence"/>
</dbReference>
<evidence type="ECO:0000313" key="3">
    <source>
        <dbReference type="Proteomes" id="UP000266669"/>
    </source>
</evidence>